<evidence type="ECO:0000313" key="1">
    <source>
        <dbReference type="EMBL" id="TSD15149.1"/>
    </source>
</evidence>
<comment type="caution">
    <text evidence="1">The sequence shown here is derived from an EMBL/GenBank/DDBJ whole genome shotgun (WGS) entry which is preliminary data.</text>
</comment>
<name>A0A554NCN1_9EURY</name>
<keyword evidence="2" id="KW-1185">Reference proteome</keyword>
<dbReference type="InterPro" id="IPR055983">
    <property type="entry name" value="DUF7561"/>
</dbReference>
<sequence>MAREPCDGCGRSLSIAGGVANIWSPDGDRTEGLTLELSDGSEHFLCYDCIEELPEDREPTAADVAALPERDA</sequence>
<proteinExistence type="predicted"/>
<evidence type="ECO:0000313" key="2">
    <source>
        <dbReference type="Proteomes" id="UP000319894"/>
    </source>
</evidence>
<protein>
    <recommendedName>
        <fullName evidence="3">Small CPxCG-related zinc finger protein</fullName>
    </recommendedName>
</protein>
<evidence type="ECO:0008006" key="3">
    <source>
        <dbReference type="Google" id="ProtNLM"/>
    </source>
</evidence>
<dbReference type="AlphaFoldDB" id="A0A554NCN1"/>
<dbReference type="EMBL" id="QMDX01000002">
    <property type="protein sequence ID" value="TSD15149.1"/>
    <property type="molecule type" value="Genomic_DNA"/>
</dbReference>
<reference evidence="1 2" key="1">
    <citation type="submission" date="2018-06" db="EMBL/GenBank/DDBJ databases">
        <title>Natronomonas sp. F16-60 a new haloarchaeon isolated from a solar saltern of Isla Cristina, Huelva, Spain.</title>
        <authorList>
            <person name="Duran-Viseras A."/>
            <person name="Sanchez-Porro C."/>
            <person name="Ventosa A."/>
        </authorList>
    </citation>
    <scope>NUCLEOTIDE SEQUENCE [LARGE SCALE GENOMIC DNA]</scope>
    <source>
        <strain evidence="1 2">F16-60</strain>
    </source>
</reference>
<dbReference type="InParanoid" id="A0A554NCN1"/>
<gene>
    <name evidence="1" type="ORF">DP107_04655</name>
</gene>
<dbReference type="RefSeq" id="WP_144260989.1">
    <property type="nucleotide sequence ID" value="NZ_QMDX01000002.1"/>
</dbReference>
<dbReference type="Pfam" id="PF24442">
    <property type="entry name" value="DUF7561"/>
    <property type="match status" value="1"/>
</dbReference>
<organism evidence="1 2">
    <name type="scientific">Haloglomus irregulare</name>
    <dbReference type="NCBI Taxonomy" id="2234134"/>
    <lineage>
        <taxon>Archaea</taxon>
        <taxon>Methanobacteriati</taxon>
        <taxon>Methanobacteriota</taxon>
        <taxon>Stenosarchaea group</taxon>
        <taxon>Halobacteria</taxon>
        <taxon>Halobacteriales</taxon>
        <taxon>Natronomonadaceae</taxon>
        <taxon>Haloglomus</taxon>
    </lineage>
</organism>
<dbReference type="Proteomes" id="UP000319894">
    <property type="component" value="Unassembled WGS sequence"/>
</dbReference>
<dbReference type="OrthoDB" id="190410at2157"/>
<accession>A0A554NCN1</accession>